<keyword evidence="2" id="KW-0564">Palmitate</keyword>
<dbReference type="Pfam" id="PF02321">
    <property type="entry name" value="OEP"/>
    <property type="match status" value="2"/>
</dbReference>
<dbReference type="RefSeq" id="WP_348641445.1">
    <property type="nucleotide sequence ID" value="NZ_JACHIP010000021.1"/>
</dbReference>
<dbReference type="GO" id="GO:0005886">
    <property type="term" value="C:plasma membrane"/>
    <property type="evidence" value="ECO:0007669"/>
    <property type="project" value="UniProtKB-SubCell"/>
</dbReference>
<organism evidence="4 5">
    <name type="scientific">Granulicella aggregans</name>
    <dbReference type="NCBI Taxonomy" id="474949"/>
    <lineage>
        <taxon>Bacteria</taxon>
        <taxon>Pseudomonadati</taxon>
        <taxon>Acidobacteriota</taxon>
        <taxon>Terriglobia</taxon>
        <taxon>Terriglobales</taxon>
        <taxon>Acidobacteriaceae</taxon>
        <taxon>Granulicella</taxon>
    </lineage>
</organism>
<reference evidence="4 5" key="1">
    <citation type="submission" date="2020-08" db="EMBL/GenBank/DDBJ databases">
        <title>Genomic Encyclopedia of Type Strains, Phase IV (KMG-V): Genome sequencing to study the core and pangenomes of soil and plant-associated prokaryotes.</title>
        <authorList>
            <person name="Whitman W."/>
        </authorList>
    </citation>
    <scope>NUCLEOTIDE SEQUENCE [LARGE SCALE GENOMIC DNA]</scope>
    <source>
        <strain evidence="4 5">M8UP14</strain>
    </source>
</reference>
<sequence>METAIKIPALLPTPWNAHSRGCYIALFLSAVFGLQGCNVGPKYHPPVMPAPPAFKEQGPQQAPDGTTWKEAQPQDAALRGKWWEIYQEPELSALEEKVVISNQNVAKAFANFTAARAQVGQARSSYYPTISVGPSYSRSRSSQTATTSSNSISNPNINLFNLPFDVSWEPDLWGRIRNSVHQYAYAAQVSAADLANQTLAEQANLAIYYFQLRGQDALEDLYQKTAEADRQSLALTRVQYRTGLANDEVVAQAEIALKTAEASATNASIERAQYEHAIALMIGEPASSFSIPFKALATRSPVIPLGVPSELLERRPDIAAAERTMAEANALIGVERAAYYPTLNFSGTLGFETTKFSKWMTAPSRYWSAGPTASETIFDGGLRKSTVSQYRALYDADVANYRQTVLTAFQQAEDYLVSQRLLKEQIAQQQEVVQSAQRYLEVATARYRTGLDPYLNVFTAQSTLLTNQQTVITLHIQQMSSSVQLIEALGGGWRVSRLPTEQDVSSKKH</sequence>
<keyword evidence="2 4" id="KW-0449">Lipoprotein</keyword>
<keyword evidence="2" id="KW-0812">Transmembrane</keyword>
<dbReference type="Proteomes" id="UP000540989">
    <property type="component" value="Unassembled WGS sequence"/>
</dbReference>
<keyword evidence="2" id="KW-1134">Transmembrane beta strand</keyword>
<dbReference type="PANTHER" id="PTHR30203">
    <property type="entry name" value="OUTER MEMBRANE CATION EFFLUX PROTEIN"/>
    <property type="match status" value="1"/>
</dbReference>
<dbReference type="InterPro" id="IPR010131">
    <property type="entry name" value="MdtP/NodT-like"/>
</dbReference>
<gene>
    <name evidence="4" type="ORF">HDF16_005608</name>
</gene>
<comment type="caution">
    <text evidence="4">The sequence shown here is derived from an EMBL/GenBank/DDBJ whole genome shotgun (WGS) entry which is preliminary data.</text>
</comment>
<comment type="subcellular location">
    <subcellularLocation>
        <location evidence="2">Cell membrane</location>
        <topology evidence="2">Lipid-anchor</topology>
    </subcellularLocation>
</comment>
<dbReference type="NCBIfam" id="TIGR01845">
    <property type="entry name" value="outer_NodT"/>
    <property type="match status" value="1"/>
</dbReference>
<dbReference type="Gene3D" id="1.20.1600.10">
    <property type="entry name" value="Outer membrane efflux proteins (OEP)"/>
    <property type="match status" value="1"/>
</dbReference>
<name>A0A7W8E6P0_9BACT</name>
<feature type="region of interest" description="Disordered" evidence="3">
    <location>
        <begin position="48"/>
        <end position="67"/>
    </location>
</feature>
<protein>
    <submittedName>
        <fullName evidence="4">NodT family efflux transporter outer membrane factor (OMF) lipoprotein</fullName>
    </submittedName>
</protein>
<dbReference type="Gene3D" id="2.20.200.10">
    <property type="entry name" value="Outer membrane efflux proteins (OEP)"/>
    <property type="match status" value="1"/>
</dbReference>
<dbReference type="SUPFAM" id="SSF56954">
    <property type="entry name" value="Outer membrane efflux proteins (OEP)"/>
    <property type="match status" value="1"/>
</dbReference>
<evidence type="ECO:0000256" key="2">
    <source>
        <dbReference type="RuleBase" id="RU362097"/>
    </source>
</evidence>
<dbReference type="PANTHER" id="PTHR30203:SF33">
    <property type="entry name" value="BLR4455 PROTEIN"/>
    <property type="match status" value="1"/>
</dbReference>
<dbReference type="AlphaFoldDB" id="A0A7W8E6P0"/>
<comment type="similarity">
    <text evidence="1 2">Belongs to the outer membrane factor (OMF) (TC 1.B.17) family.</text>
</comment>
<evidence type="ECO:0000313" key="4">
    <source>
        <dbReference type="EMBL" id="MBB5060872.1"/>
    </source>
</evidence>
<keyword evidence="5" id="KW-1185">Reference proteome</keyword>
<evidence type="ECO:0000256" key="1">
    <source>
        <dbReference type="ARBA" id="ARBA00007613"/>
    </source>
</evidence>
<dbReference type="EMBL" id="JACHIP010000021">
    <property type="protein sequence ID" value="MBB5060872.1"/>
    <property type="molecule type" value="Genomic_DNA"/>
</dbReference>
<accession>A0A7W8E6P0</accession>
<evidence type="ECO:0000313" key="5">
    <source>
        <dbReference type="Proteomes" id="UP000540989"/>
    </source>
</evidence>
<evidence type="ECO:0000256" key="3">
    <source>
        <dbReference type="SAM" id="MobiDB-lite"/>
    </source>
</evidence>
<dbReference type="GO" id="GO:0015562">
    <property type="term" value="F:efflux transmembrane transporter activity"/>
    <property type="evidence" value="ECO:0007669"/>
    <property type="project" value="InterPro"/>
</dbReference>
<keyword evidence="2" id="KW-0472">Membrane</keyword>
<proteinExistence type="inferred from homology"/>
<dbReference type="InterPro" id="IPR003423">
    <property type="entry name" value="OMP_efflux"/>
</dbReference>